<evidence type="ECO:0000313" key="2">
    <source>
        <dbReference type="Proteomes" id="UP000268230"/>
    </source>
</evidence>
<name>A0A3S8UP11_9PSED</name>
<gene>
    <name evidence="1" type="ORF">EJA05_20680</name>
</gene>
<dbReference type="Proteomes" id="UP000268230">
    <property type="component" value="Chromosome"/>
</dbReference>
<dbReference type="AlphaFoldDB" id="A0A3S8UP11"/>
<sequence length="67" mass="7109">MAHDLRSAWEQLSCIGAALQPFRRQAGSHRYSTGLENCTAGVGAGLPAMGCTAAPQSPWLNWPGPTR</sequence>
<organism evidence="1 2">
    <name type="scientific">Pseudomonas entomophila</name>
    <dbReference type="NCBI Taxonomy" id="312306"/>
    <lineage>
        <taxon>Bacteria</taxon>
        <taxon>Pseudomonadati</taxon>
        <taxon>Pseudomonadota</taxon>
        <taxon>Gammaproteobacteria</taxon>
        <taxon>Pseudomonadales</taxon>
        <taxon>Pseudomonadaceae</taxon>
        <taxon>Pseudomonas</taxon>
    </lineage>
</organism>
<accession>A0A3S8UP11</accession>
<dbReference type="KEGG" id="pory:EJA05_20680"/>
<proteinExistence type="predicted"/>
<evidence type="ECO:0000313" key="1">
    <source>
        <dbReference type="EMBL" id="AZL69988.1"/>
    </source>
</evidence>
<dbReference type="EMBL" id="CP034338">
    <property type="protein sequence ID" value="AZL69988.1"/>
    <property type="molecule type" value="Genomic_DNA"/>
</dbReference>
<reference evidence="1 2" key="1">
    <citation type="submission" date="2018-12" db="EMBL/GenBank/DDBJ databases">
        <authorList>
            <person name="Li S."/>
            <person name="Yang R."/>
            <person name="Chen G."/>
            <person name="Zou L."/>
            <person name="Zhang C."/>
            <person name="Chen Y."/>
            <person name="Liu Z."/>
            <person name="Li Y."/>
            <person name="Yan Y."/>
            <person name="Huang M."/>
            <person name="Chen T."/>
        </authorList>
    </citation>
    <scope>NUCLEOTIDE SEQUENCE [LARGE SCALE GENOMIC DNA]</scope>
    <source>
        <strain evidence="1 2">1257</strain>
    </source>
</reference>
<protein>
    <submittedName>
        <fullName evidence="1">Uncharacterized protein</fullName>
    </submittedName>
</protein>